<dbReference type="eggNOG" id="COG4122">
    <property type="taxonomic scope" value="Bacteria"/>
</dbReference>
<dbReference type="Gene3D" id="3.40.50.150">
    <property type="entry name" value="Vaccinia Virus protein VP39"/>
    <property type="match status" value="1"/>
</dbReference>
<feature type="compositionally biased region" description="Basic and acidic residues" evidence="1">
    <location>
        <begin position="33"/>
        <end position="46"/>
    </location>
</feature>
<dbReference type="SUPFAM" id="SSF53335">
    <property type="entry name" value="S-adenosyl-L-methionine-dependent methyltransferases"/>
    <property type="match status" value="1"/>
</dbReference>
<sequence>MSRDADWQHGYMFDLRRKARLKLQRAMSEVVAESDRRSRELTENQHDQTLAELSATNQELARVLSELSDARMEISDVQQRLGELEQQARRDITQALDVRATNEAAAFVLEHMPKAPVFWNPQDTLRYGLSQVEVEGLALEFGVASGTTLRIIVEQLKDAEHEVFGFDVFSGLPQTWRTGFPAGEFAQENLPQVRGAQLVPGLFEDTLSGFLEKHPGPVSFVHLDADLYSSTKSVLDRIERRLVAGTVIVFDEFFNFPGWQEHEYRAWAEFVDRTGVGFEYLSYTANHEQVVVRITAPASPPA</sequence>
<dbReference type="Pfam" id="PF13578">
    <property type="entry name" value="Methyltransf_24"/>
    <property type="match status" value="1"/>
</dbReference>
<dbReference type="KEGG" id="rha:RHA1_ro04111"/>
<dbReference type="InterPro" id="IPR008884">
    <property type="entry name" value="TylF_MeTrfase"/>
</dbReference>
<organism evidence="2 3">
    <name type="scientific">Rhodococcus jostii (strain RHA1)</name>
    <dbReference type="NCBI Taxonomy" id="101510"/>
    <lineage>
        <taxon>Bacteria</taxon>
        <taxon>Bacillati</taxon>
        <taxon>Actinomycetota</taxon>
        <taxon>Actinomycetes</taxon>
        <taxon>Mycobacteriales</taxon>
        <taxon>Nocardiaceae</taxon>
        <taxon>Rhodococcus</taxon>
    </lineage>
</organism>
<accession>Q0S978</accession>
<dbReference type="AlphaFoldDB" id="Q0S978"/>
<dbReference type="Proteomes" id="UP000008710">
    <property type="component" value="Chromosome"/>
</dbReference>
<dbReference type="PANTHER" id="PTHR40036">
    <property type="entry name" value="MACROCIN O-METHYLTRANSFERASE"/>
    <property type="match status" value="1"/>
</dbReference>
<proteinExistence type="predicted"/>
<dbReference type="HOGENOM" id="CLU_074778_0_0_11"/>
<evidence type="ECO:0000256" key="1">
    <source>
        <dbReference type="SAM" id="MobiDB-lite"/>
    </source>
</evidence>
<dbReference type="InterPro" id="IPR029063">
    <property type="entry name" value="SAM-dependent_MTases_sf"/>
</dbReference>
<name>Q0S978_RHOJR</name>
<evidence type="ECO:0000313" key="2">
    <source>
        <dbReference type="EMBL" id="ABG95908.1"/>
    </source>
</evidence>
<feature type="region of interest" description="Disordered" evidence="1">
    <location>
        <begin position="32"/>
        <end position="51"/>
    </location>
</feature>
<evidence type="ECO:0008006" key="4">
    <source>
        <dbReference type="Google" id="ProtNLM"/>
    </source>
</evidence>
<dbReference type="PANTHER" id="PTHR40036:SF1">
    <property type="entry name" value="MACROCIN O-METHYLTRANSFERASE"/>
    <property type="match status" value="1"/>
</dbReference>
<evidence type="ECO:0000313" key="3">
    <source>
        <dbReference type="Proteomes" id="UP000008710"/>
    </source>
</evidence>
<gene>
    <name evidence="2" type="ordered locus">RHA1_ro04111</name>
</gene>
<protein>
    <recommendedName>
        <fullName evidence="4">Macrocin-O-methyltransferase (TylF)</fullName>
    </recommendedName>
</protein>
<reference evidence="3" key="1">
    <citation type="journal article" date="2006" name="Proc. Natl. Acad. Sci. U.S.A.">
        <title>The complete genome of Rhodococcus sp. RHA1 provides insights into a catabolic powerhouse.</title>
        <authorList>
            <person name="McLeod M.P."/>
            <person name="Warren R.L."/>
            <person name="Hsiao W.W.L."/>
            <person name="Araki N."/>
            <person name="Myhre M."/>
            <person name="Fernandes C."/>
            <person name="Miyazawa D."/>
            <person name="Wong W."/>
            <person name="Lillquist A.L."/>
            <person name="Wang D."/>
            <person name="Dosanjh M."/>
            <person name="Hara H."/>
            <person name="Petrescu A."/>
            <person name="Morin R.D."/>
            <person name="Yang G."/>
            <person name="Stott J.M."/>
            <person name="Schein J.E."/>
            <person name="Shin H."/>
            <person name="Smailus D."/>
            <person name="Siddiqui A.S."/>
            <person name="Marra M.A."/>
            <person name="Jones S.J.M."/>
            <person name="Holt R."/>
            <person name="Brinkman F.S.L."/>
            <person name="Miyauchi K."/>
            <person name="Fukuda M."/>
            <person name="Davies J.E."/>
            <person name="Mohn W.W."/>
            <person name="Eltis L.D."/>
        </authorList>
    </citation>
    <scope>NUCLEOTIDE SEQUENCE [LARGE SCALE GENOMIC DNA]</scope>
    <source>
        <strain evidence="3">RHA1</strain>
    </source>
</reference>
<dbReference type="EMBL" id="CP000431">
    <property type="protein sequence ID" value="ABG95908.1"/>
    <property type="molecule type" value="Genomic_DNA"/>
</dbReference>